<dbReference type="EMBL" id="PVTR01000014">
    <property type="protein sequence ID" value="PRY85101.1"/>
    <property type="molecule type" value="Genomic_DNA"/>
</dbReference>
<reference evidence="4 5" key="1">
    <citation type="submission" date="2018-03" db="EMBL/GenBank/DDBJ databases">
        <title>Genomic Encyclopedia of Archaeal and Bacterial Type Strains, Phase II (KMG-II): from individual species to whole genera.</title>
        <authorList>
            <person name="Goeker M."/>
        </authorList>
    </citation>
    <scope>NUCLEOTIDE SEQUENCE [LARGE SCALE GENOMIC DNA]</scope>
    <source>
        <strain evidence="4 5">DSM 27929</strain>
    </source>
</reference>
<name>A0A2T0WEH8_9BACT</name>
<dbReference type="InterPro" id="IPR050129">
    <property type="entry name" value="Zn_alcohol_dh"/>
</dbReference>
<evidence type="ECO:0000313" key="4">
    <source>
        <dbReference type="EMBL" id="PRY85101.1"/>
    </source>
</evidence>
<dbReference type="SUPFAM" id="SSF51735">
    <property type="entry name" value="NAD(P)-binding Rossmann-fold domains"/>
    <property type="match status" value="1"/>
</dbReference>
<dbReference type="InterPro" id="IPR036291">
    <property type="entry name" value="NAD(P)-bd_dom_sf"/>
</dbReference>
<sequence length="342" mass="38443">MKTIILNKPEDFELIETEFPNKPKPHEALVKVRRIGVCGTDIHAFKGRQPFFSFPRILGHELGVEILEVGEEVKHLKAGDRCSVEPYFNKTKDQAVRRGKTNCGEAISVFGVHEDGGMREQFLIDANYLHASAILTFEQLALIEPLAIGFHAVQRAQIQKEDKVLVIGAGPIGLGTAQFAALKSKEVVVMDINKSRLETCKKNLPLKNTLHITESDFDQVEALRKIFEGDLPTVILDATGNPYSMKNTLEIAAHGATIVFIGLYQGNFEFHDPLFHKKELTLMASRNALPADFKNIITLIEQNAIQTDFWVSHYLEFQNLPKQFESLFFGKENVLKAIVKMD</sequence>
<organism evidence="4 5">
    <name type="scientific">Mongoliibacter ruber</name>
    <dbReference type="NCBI Taxonomy" id="1750599"/>
    <lineage>
        <taxon>Bacteria</taxon>
        <taxon>Pseudomonadati</taxon>
        <taxon>Bacteroidota</taxon>
        <taxon>Cytophagia</taxon>
        <taxon>Cytophagales</taxon>
        <taxon>Cyclobacteriaceae</taxon>
        <taxon>Mongoliibacter</taxon>
    </lineage>
</organism>
<protein>
    <submittedName>
        <fullName evidence="4">2-desacetyl-2-hydroxyethyl bacteriochlorophyllide A dehydrogenase</fullName>
    </submittedName>
</protein>
<dbReference type="Proteomes" id="UP000238157">
    <property type="component" value="Unassembled WGS sequence"/>
</dbReference>
<dbReference type="RefSeq" id="WP_106135177.1">
    <property type="nucleotide sequence ID" value="NZ_PVTR01000014.1"/>
</dbReference>
<dbReference type="AlphaFoldDB" id="A0A2T0WEH8"/>
<comment type="caution">
    <text evidence="4">The sequence shown here is derived from an EMBL/GenBank/DDBJ whole genome shotgun (WGS) entry which is preliminary data.</text>
</comment>
<dbReference type="Gene3D" id="3.40.50.720">
    <property type="entry name" value="NAD(P)-binding Rossmann-like Domain"/>
    <property type="match status" value="1"/>
</dbReference>
<accession>A0A2T0WEH8</accession>
<gene>
    <name evidence="4" type="ORF">CLW00_1148</name>
</gene>
<dbReference type="InterPro" id="IPR013154">
    <property type="entry name" value="ADH-like_N"/>
</dbReference>
<evidence type="ECO:0000259" key="3">
    <source>
        <dbReference type="Pfam" id="PF08240"/>
    </source>
</evidence>
<proteinExistence type="predicted"/>
<dbReference type="PANTHER" id="PTHR43401:SF3">
    <property type="entry name" value="L-GALACTONATE-5-DEHYDROGENASE"/>
    <property type="match status" value="1"/>
</dbReference>
<keyword evidence="5" id="KW-1185">Reference proteome</keyword>
<evidence type="ECO:0000259" key="2">
    <source>
        <dbReference type="Pfam" id="PF00107"/>
    </source>
</evidence>
<evidence type="ECO:0000256" key="1">
    <source>
        <dbReference type="ARBA" id="ARBA00023002"/>
    </source>
</evidence>
<feature type="domain" description="Alcohol dehydrogenase-like C-terminal" evidence="2">
    <location>
        <begin position="171"/>
        <end position="301"/>
    </location>
</feature>
<dbReference type="Pfam" id="PF00107">
    <property type="entry name" value="ADH_zinc_N"/>
    <property type="match status" value="1"/>
</dbReference>
<keyword evidence="1" id="KW-0560">Oxidoreductase</keyword>
<dbReference type="PANTHER" id="PTHR43401">
    <property type="entry name" value="L-THREONINE 3-DEHYDROGENASE"/>
    <property type="match status" value="1"/>
</dbReference>
<dbReference type="OrthoDB" id="9806940at2"/>
<dbReference type="GO" id="GO:0016491">
    <property type="term" value="F:oxidoreductase activity"/>
    <property type="evidence" value="ECO:0007669"/>
    <property type="project" value="UniProtKB-KW"/>
</dbReference>
<dbReference type="CDD" id="cd08261">
    <property type="entry name" value="Zn_ADH7"/>
    <property type="match status" value="1"/>
</dbReference>
<dbReference type="Pfam" id="PF08240">
    <property type="entry name" value="ADH_N"/>
    <property type="match status" value="1"/>
</dbReference>
<dbReference type="SUPFAM" id="SSF50129">
    <property type="entry name" value="GroES-like"/>
    <property type="match status" value="1"/>
</dbReference>
<feature type="domain" description="Alcohol dehydrogenase-like N-terminal" evidence="3">
    <location>
        <begin position="24"/>
        <end position="130"/>
    </location>
</feature>
<dbReference type="InterPro" id="IPR011032">
    <property type="entry name" value="GroES-like_sf"/>
</dbReference>
<dbReference type="Gene3D" id="3.90.180.10">
    <property type="entry name" value="Medium-chain alcohol dehydrogenases, catalytic domain"/>
    <property type="match status" value="1"/>
</dbReference>
<dbReference type="InterPro" id="IPR013149">
    <property type="entry name" value="ADH-like_C"/>
</dbReference>
<evidence type="ECO:0000313" key="5">
    <source>
        <dbReference type="Proteomes" id="UP000238157"/>
    </source>
</evidence>